<keyword evidence="6" id="KW-1185">Reference proteome</keyword>
<evidence type="ECO:0000313" key="6">
    <source>
        <dbReference type="Proteomes" id="UP000030184"/>
    </source>
</evidence>
<gene>
    <name evidence="2" type="ORF">JCM19301_1375</name>
    <name evidence="3" type="ORF">JCM19302_3501</name>
    <name evidence="4" type="ORF">JCM19538_222</name>
</gene>
<dbReference type="EMBL" id="BBNR01000006">
    <property type="protein sequence ID" value="GAL66831.1"/>
    <property type="molecule type" value="Genomic_DNA"/>
</dbReference>
<feature type="chain" id="PRO_5010408456" evidence="1">
    <location>
        <begin position="24"/>
        <end position="126"/>
    </location>
</feature>
<dbReference type="OrthoDB" id="1450289at2"/>
<feature type="signal peptide" evidence="1">
    <location>
        <begin position="1"/>
        <end position="23"/>
    </location>
</feature>
<dbReference type="Proteomes" id="UP000030184">
    <property type="component" value="Unassembled WGS sequence"/>
</dbReference>
<dbReference type="RefSeq" id="WP_042242996.1">
    <property type="nucleotide sequence ID" value="NZ_BBNR01000006.1"/>
</dbReference>
<evidence type="ECO:0000313" key="2">
    <source>
        <dbReference type="EMBL" id="GAL66831.1"/>
    </source>
</evidence>
<keyword evidence="1" id="KW-0732">Signal</keyword>
<evidence type="ECO:0000256" key="1">
    <source>
        <dbReference type="SAM" id="SignalP"/>
    </source>
</evidence>
<dbReference type="EMBL" id="BBNY01000074">
    <property type="protein sequence ID" value="GAL90457.1"/>
    <property type="molecule type" value="Genomic_DNA"/>
</dbReference>
<accession>A0A090W4J7</accession>
<sequence>MKTQKLIVFAGLMLAFFSLSGFKSDLKVNSTFSILEDQEGLIVYATFDGKEDYGYNFITKGKDDEEHTLTFQNVEDDVLEEFNLNSDDLIGTKFKITFNKDTEVTTDEDDMEIEEEINTITKLEKL</sequence>
<dbReference type="Proteomes" id="UP000029646">
    <property type="component" value="Unassembled WGS sequence"/>
</dbReference>
<evidence type="ECO:0000313" key="4">
    <source>
        <dbReference type="EMBL" id="GAL90457.1"/>
    </source>
</evidence>
<evidence type="ECO:0000313" key="5">
    <source>
        <dbReference type="Proteomes" id="UP000029646"/>
    </source>
</evidence>
<dbReference type="AlphaFoldDB" id="A0A090W4J7"/>
<organism evidence="3 5">
    <name type="scientific">Jejuia pallidilutea</name>
    <dbReference type="NCBI Taxonomy" id="504487"/>
    <lineage>
        <taxon>Bacteria</taxon>
        <taxon>Pseudomonadati</taxon>
        <taxon>Bacteroidota</taxon>
        <taxon>Flavobacteriia</taxon>
        <taxon>Flavobacteriales</taxon>
        <taxon>Flavobacteriaceae</taxon>
        <taxon>Jejuia</taxon>
    </lineage>
</organism>
<dbReference type="Proteomes" id="UP000029641">
    <property type="component" value="Unassembled WGS sequence"/>
</dbReference>
<protein>
    <submittedName>
        <fullName evidence="3">Uncharacterized protein</fullName>
    </submittedName>
</protein>
<name>A0A090W4J7_9FLAO</name>
<dbReference type="EMBL" id="BBNS01000005">
    <property type="protein sequence ID" value="GAL70379.1"/>
    <property type="molecule type" value="Genomic_DNA"/>
</dbReference>
<reference evidence="6" key="1">
    <citation type="journal article" date="2014" name="Genome Announc.">
        <title>Draft Genome Sequence of Marine Flavobacterium Jejuia pallidilutea Strain 11shimoA1 and Pigmentation Mutants.</title>
        <authorList>
            <person name="Takatani N."/>
            <person name="Nakanishi M."/>
            <person name="Meirelles P."/>
            <person name="Mino S."/>
            <person name="Suda W."/>
            <person name="Oshima K."/>
            <person name="Hattori M."/>
            <person name="Ohkuma M."/>
            <person name="Hosokawa M."/>
            <person name="Miyashita K."/>
            <person name="Thompson F.L."/>
            <person name="Niwa A."/>
            <person name="Sawabe T."/>
            <person name="Sawabe T."/>
        </authorList>
    </citation>
    <scope>NUCLEOTIDE SEQUENCE [LARGE SCALE GENOMIC DNA]</scope>
    <source>
        <strain evidence="6">JCM 19538</strain>
    </source>
</reference>
<comment type="caution">
    <text evidence="3">The sequence shown here is derived from an EMBL/GenBank/DDBJ whole genome shotgun (WGS) entry which is preliminary data.</text>
</comment>
<proteinExistence type="predicted"/>
<evidence type="ECO:0000313" key="3">
    <source>
        <dbReference type="EMBL" id="GAL70379.1"/>
    </source>
</evidence>